<evidence type="ECO:0000256" key="1">
    <source>
        <dbReference type="ARBA" id="ARBA00004365"/>
    </source>
</evidence>
<dbReference type="Proteomes" id="UP000587070">
    <property type="component" value="Unassembled WGS sequence"/>
</dbReference>
<comment type="caution">
    <text evidence="7">The sequence shown here is derived from an EMBL/GenBank/DDBJ whole genome shotgun (WGS) entry which is preliminary data.</text>
</comment>
<comment type="subcellular location">
    <subcellularLocation>
        <location evidence="1">Bacterial flagellum</location>
    </subcellularLocation>
    <subcellularLocation>
        <location evidence="2">Secreted</location>
    </subcellularLocation>
</comment>
<feature type="domain" description="Flagellin C-terminal" evidence="6">
    <location>
        <begin position="359"/>
        <end position="442"/>
    </location>
</feature>
<keyword evidence="7" id="KW-0969">Cilium</keyword>
<dbReference type="GO" id="GO:0071973">
    <property type="term" value="P:bacterial-type flagellum-dependent cell motility"/>
    <property type="evidence" value="ECO:0007669"/>
    <property type="project" value="InterPro"/>
</dbReference>
<dbReference type="InterPro" id="IPR001492">
    <property type="entry name" value="Flagellin"/>
</dbReference>
<keyword evidence="7" id="KW-0966">Cell projection</keyword>
<evidence type="ECO:0000259" key="6">
    <source>
        <dbReference type="Pfam" id="PF00700"/>
    </source>
</evidence>
<organism evidence="7 8">
    <name type="scientific">Rhodocyclus tenuis</name>
    <name type="common">Rhodospirillum tenue</name>
    <dbReference type="NCBI Taxonomy" id="1066"/>
    <lineage>
        <taxon>Bacteria</taxon>
        <taxon>Pseudomonadati</taxon>
        <taxon>Pseudomonadota</taxon>
        <taxon>Betaproteobacteria</taxon>
        <taxon>Rhodocyclales</taxon>
        <taxon>Rhodocyclaceae</taxon>
        <taxon>Rhodocyclus</taxon>
    </lineage>
</organism>
<evidence type="ECO:0000256" key="4">
    <source>
        <dbReference type="ARBA" id="ARBA00023143"/>
    </source>
</evidence>
<dbReference type="NCBIfam" id="TIGR02550">
    <property type="entry name" value="flagell_flgL"/>
    <property type="match status" value="1"/>
</dbReference>
<evidence type="ECO:0000256" key="3">
    <source>
        <dbReference type="ARBA" id="ARBA00005709"/>
    </source>
</evidence>
<accession>A0A840GDQ5</accession>
<dbReference type="Gene3D" id="1.20.1330.10">
    <property type="entry name" value="f41 fragment of flagellin, N-terminal domain"/>
    <property type="match status" value="2"/>
</dbReference>
<protein>
    <submittedName>
        <fullName evidence="7">Flagellar hook-associated protein 3 FlgL</fullName>
    </submittedName>
</protein>
<dbReference type="EMBL" id="JACIGE010000003">
    <property type="protein sequence ID" value="MBB4246692.1"/>
    <property type="molecule type" value="Genomic_DNA"/>
</dbReference>
<dbReference type="GO" id="GO:0005198">
    <property type="term" value="F:structural molecule activity"/>
    <property type="evidence" value="ECO:0007669"/>
    <property type="project" value="InterPro"/>
</dbReference>
<evidence type="ECO:0000256" key="2">
    <source>
        <dbReference type="ARBA" id="ARBA00004613"/>
    </source>
</evidence>
<dbReference type="RefSeq" id="WP_153115212.1">
    <property type="nucleotide sequence ID" value="NZ_JACIGE010000003.1"/>
</dbReference>
<dbReference type="InterPro" id="IPR001029">
    <property type="entry name" value="Flagellin_N"/>
</dbReference>
<reference evidence="7 8" key="1">
    <citation type="submission" date="2020-08" db="EMBL/GenBank/DDBJ databases">
        <title>Genome sequencing of Purple Non-Sulfur Bacteria from various extreme environments.</title>
        <authorList>
            <person name="Mayer M."/>
        </authorList>
    </citation>
    <scope>NUCLEOTIDE SEQUENCE [LARGE SCALE GENOMIC DNA]</scope>
    <source>
        <strain evidence="7 8">2761</strain>
    </source>
</reference>
<keyword evidence="7" id="KW-0282">Flagellum</keyword>
<dbReference type="PANTHER" id="PTHR42792:SF1">
    <property type="entry name" value="FLAGELLAR HOOK-ASSOCIATED PROTEIN 3"/>
    <property type="match status" value="1"/>
</dbReference>
<gene>
    <name evidence="7" type="ORF">GGD90_001055</name>
</gene>
<name>A0A840GDQ5_RHOTE</name>
<dbReference type="Pfam" id="PF00669">
    <property type="entry name" value="Flagellin_N"/>
    <property type="match status" value="1"/>
</dbReference>
<dbReference type="AlphaFoldDB" id="A0A840GDQ5"/>
<feature type="domain" description="Flagellin N-terminal" evidence="5">
    <location>
        <begin position="3"/>
        <end position="139"/>
    </location>
</feature>
<dbReference type="SUPFAM" id="SSF64518">
    <property type="entry name" value="Phase 1 flagellin"/>
    <property type="match status" value="1"/>
</dbReference>
<evidence type="ECO:0000259" key="5">
    <source>
        <dbReference type="Pfam" id="PF00669"/>
    </source>
</evidence>
<keyword evidence="8" id="KW-1185">Reference proteome</keyword>
<dbReference type="OrthoDB" id="9768249at2"/>
<keyword evidence="4" id="KW-0975">Bacterial flagellum</keyword>
<dbReference type="GO" id="GO:0005576">
    <property type="term" value="C:extracellular region"/>
    <property type="evidence" value="ECO:0007669"/>
    <property type="project" value="UniProtKB-SubCell"/>
</dbReference>
<proteinExistence type="inferred from homology"/>
<dbReference type="InterPro" id="IPR013384">
    <property type="entry name" value="Flagell_FlgL"/>
</dbReference>
<dbReference type="GO" id="GO:0009424">
    <property type="term" value="C:bacterial-type flagellum hook"/>
    <property type="evidence" value="ECO:0007669"/>
    <property type="project" value="InterPro"/>
</dbReference>
<comment type="similarity">
    <text evidence="3">Belongs to the bacterial flagellin family.</text>
</comment>
<evidence type="ECO:0000313" key="7">
    <source>
        <dbReference type="EMBL" id="MBB4246692.1"/>
    </source>
</evidence>
<dbReference type="InterPro" id="IPR046358">
    <property type="entry name" value="Flagellin_C"/>
</dbReference>
<dbReference type="Pfam" id="PF00700">
    <property type="entry name" value="Flagellin_C"/>
    <property type="match status" value="1"/>
</dbReference>
<evidence type="ECO:0000313" key="8">
    <source>
        <dbReference type="Proteomes" id="UP000587070"/>
    </source>
</evidence>
<dbReference type="PANTHER" id="PTHR42792">
    <property type="entry name" value="FLAGELLIN"/>
    <property type="match status" value="1"/>
</dbReference>
<sequence length="442" mass="46894">MRVSTSQIYDNGISGITSNQATLYKTQAQLAAGRRVLTPSDDPVASARALVVTQSLNVSERYIENQTTANSSLALVEGYTQSAVNLIQNVRERLVEAGNTSLTNSDRQAIATELEARLQELVGLANSQDGAGRYLFSGYMSSTTPFSTDSTGKITYNGDSGERLLQVEATRFMPASVAGDDLFVNSRMGNGTFETRTGGNLSVNGAPPPAYTNNGYNTGTAMVTPGSVSDPAKWASANNPRDFMVRFSVATAADGTKTTTYRLYDNRNPANPVDISGAAQPYVAGQAIALADNTAVPVEDYGGSFIVKGAPNDGDSFTVTPSGTQSLFATLENAIAALNTPVGTTYTSTQLVNDIAAELSNIDQNLDNVNRVQAKLGARMNELDSLQATSESVSVQYKTTISGLVDLDYAKAISDFAKQQTQLEAAQASYAKIMQLGLFNYL</sequence>